<dbReference type="SMART" id="SM00028">
    <property type="entry name" value="TPR"/>
    <property type="match status" value="4"/>
</dbReference>
<evidence type="ECO:0000256" key="3">
    <source>
        <dbReference type="SAM" id="MobiDB-lite"/>
    </source>
</evidence>
<organism evidence="5">
    <name type="scientific">marine metagenome</name>
    <dbReference type="NCBI Taxonomy" id="408172"/>
    <lineage>
        <taxon>unclassified sequences</taxon>
        <taxon>metagenomes</taxon>
        <taxon>ecological metagenomes</taxon>
    </lineage>
</organism>
<keyword evidence="2" id="KW-0802">TPR repeat</keyword>
<reference evidence="5" key="1">
    <citation type="submission" date="2018-05" db="EMBL/GenBank/DDBJ databases">
        <authorList>
            <person name="Lanie J.A."/>
            <person name="Ng W.-L."/>
            <person name="Kazmierczak K.M."/>
            <person name="Andrzejewski T.M."/>
            <person name="Davidsen T.M."/>
            <person name="Wayne K.J."/>
            <person name="Tettelin H."/>
            <person name="Glass J.I."/>
            <person name="Rusch D."/>
            <person name="Podicherti R."/>
            <person name="Tsui H.-C.T."/>
            <person name="Winkler M.E."/>
        </authorList>
    </citation>
    <scope>NUCLEOTIDE SEQUENCE</scope>
</reference>
<accession>A0A381UQC6</accession>
<evidence type="ECO:0000256" key="4">
    <source>
        <dbReference type="SAM" id="Phobius"/>
    </source>
</evidence>
<feature type="transmembrane region" description="Helical" evidence="4">
    <location>
        <begin position="45"/>
        <end position="64"/>
    </location>
</feature>
<feature type="region of interest" description="Disordered" evidence="3">
    <location>
        <begin position="1"/>
        <end position="21"/>
    </location>
</feature>
<keyword evidence="4" id="KW-1133">Transmembrane helix</keyword>
<dbReference type="Gene3D" id="1.25.40.10">
    <property type="entry name" value="Tetratricopeptide repeat domain"/>
    <property type="match status" value="2"/>
</dbReference>
<dbReference type="InterPro" id="IPR019734">
    <property type="entry name" value="TPR_rpt"/>
</dbReference>
<dbReference type="SUPFAM" id="SSF48452">
    <property type="entry name" value="TPR-like"/>
    <property type="match status" value="1"/>
</dbReference>
<gene>
    <name evidence="5" type="ORF">METZ01_LOCUS82835</name>
</gene>
<dbReference type="PANTHER" id="PTHR45586">
    <property type="entry name" value="TPR REPEAT-CONTAINING PROTEIN PA4667"/>
    <property type="match status" value="1"/>
</dbReference>
<protein>
    <submittedName>
        <fullName evidence="5">Uncharacterized protein</fullName>
    </submittedName>
</protein>
<dbReference type="PROSITE" id="PS50005">
    <property type="entry name" value="TPR"/>
    <property type="match status" value="1"/>
</dbReference>
<proteinExistence type="predicted"/>
<evidence type="ECO:0000313" key="5">
    <source>
        <dbReference type="EMBL" id="SVA29981.1"/>
    </source>
</evidence>
<keyword evidence="4" id="KW-0812">Transmembrane</keyword>
<sequence length="500" mass="55792">MDHKTSENGSEIKPDLKSNPDEPLVKTIQQLNLEKGNRTRVSKTLAYSLLGILLVILIIVVFVLPSMVDETRDKVATVEEDNTVTTQIDRSVLTQKPIAQALFSELLIKVDELKLYGIQFWGGDQWSQVLLLQQDGDDDYQSAQYDLAATKYREAMQILVDMEVSVPVRLEEALNQGLNAILDGNKDEAVANFEIALAIDGTNQEAKQGLERAFKLDKVLELTTLGVNFEAEGKWQEAMQSFANALAIDSEWLEALSGLARSTKAFDAEQYQGFLSSGYQLIKEGKFDEARTAFEQASAIQPGSEQVAQAIEELGLRESMAKIKTLKYKALSAEVNERWASAQELYTSILKLDPNISEIQENLIRVNQRIELENNLIYFTNVTDKLNDDKLFNQAVQLLAKADSIVNKGPSLEKQIADLRQILSIAATPVPVTIFSDEMTEVVIYKIGNLGVFKQTVVSLRPGVYIATGSRSGYRDFQLRFKVSGRATNQVIRVECKEPI</sequence>
<keyword evidence="4" id="KW-0472">Membrane</keyword>
<dbReference type="PANTHER" id="PTHR45586:SF1">
    <property type="entry name" value="LIPOPOLYSACCHARIDE ASSEMBLY PROTEIN B"/>
    <property type="match status" value="1"/>
</dbReference>
<dbReference type="InterPro" id="IPR011990">
    <property type="entry name" value="TPR-like_helical_dom_sf"/>
</dbReference>
<dbReference type="EMBL" id="UINC01006845">
    <property type="protein sequence ID" value="SVA29981.1"/>
    <property type="molecule type" value="Genomic_DNA"/>
</dbReference>
<dbReference type="AlphaFoldDB" id="A0A381UQC6"/>
<evidence type="ECO:0000256" key="1">
    <source>
        <dbReference type="ARBA" id="ARBA00022737"/>
    </source>
</evidence>
<keyword evidence="1" id="KW-0677">Repeat</keyword>
<name>A0A381UQC6_9ZZZZ</name>
<evidence type="ECO:0000256" key="2">
    <source>
        <dbReference type="ARBA" id="ARBA00022803"/>
    </source>
</evidence>
<dbReference type="InterPro" id="IPR051012">
    <property type="entry name" value="CellSynth/LPSAsmb/PSIAsmb"/>
</dbReference>